<gene>
    <name evidence="1" type="ORF">E4U91_22190</name>
</gene>
<evidence type="ECO:0000313" key="2">
    <source>
        <dbReference type="Proteomes" id="UP000305929"/>
    </source>
</evidence>
<name>A0A4U5WK84_STRLS</name>
<dbReference type="AlphaFoldDB" id="A0A4U5WK84"/>
<evidence type="ECO:0000313" key="1">
    <source>
        <dbReference type="EMBL" id="TKT02525.1"/>
    </source>
</evidence>
<reference evidence="1 2" key="1">
    <citation type="submission" date="2019-04" db="EMBL/GenBank/DDBJ databases">
        <title>Streptomyces lasaliensis sp. nov., an Actinomycete isolated from soil which produces the polyether antibiotic lasalocid.</title>
        <authorList>
            <person name="Erwin G."/>
            <person name="Haber C."/>
        </authorList>
    </citation>
    <scope>NUCLEOTIDE SEQUENCE [LARGE SCALE GENOMIC DNA]</scope>
    <source>
        <strain evidence="1 2">X-537</strain>
    </source>
</reference>
<comment type="caution">
    <text evidence="1">The sequence shown here is derived from an EMBL/GenBank/DDBJ whole genome shotgun (WGS) entry which is preliminary data.</text>
</comment>
<dbReference type="OrthoDB" id="3846417at2"/>
<protein>
    <submittedName>
        <fullName evidence="1">Uncharacterized protein</fullName>
    </submittedName>
</protein>
<dbReference type="Proteomes" id="UP000305929">
    <property type="component" value="Unassembled WGS sequence"/>
</dbReference>
<organism evidence="1 2">
    <name type="scientific">Streptomyces lasalocidi</name>
    <name type="common">Streptomyces lasaliensis</name>
    <dbReference type="NCBI Taxonomy" id="324833"/>
    <lineage>
        <taxon>Bacteria</taxon>
        <taxon>Bacillati</taxon>
        <taxon>Actinomycetota</taxon>
        <taxon>Actinomycetes</taxon>
        <taxon>Kitasatosporales</taxon>
        <taxon>Streptomycetaceae</taxon>
        <taxon>Streptomyces</taxon>
    </lineage>
</organism>
<sequence length="758" mass="81574">MAITYMDLVEVDLGKLGAAVSDWKNAVDDLKTAAEGARKGMKAKSDKARWSGVNATVSRDFVTRTTKEVEDLHAEADSIYRVLDDAHTELAALQKQIRTAHAEVQERGIRVDDYGDGTVHCVYPHVRGDSDVHTEDENETRLELESRISRLLSHACQIDASVTRALAKTHGSDPHNAGRRSYGSLDDAEVERAAELAKLGTAMSDEQFTELNSILKYNARDPDFSTAFYKSHGGPEKSLQFYGLMSLDGTQGDDEQRLELTRQLQRSMGTALASATDPDNRSHLPAGWAAEFRRLGTQPVQLTPGALNSPYGYQLLGGLLRYGNYDPSFIGPIAEHIVQLHHEKPNFFMYNKPITGGADLDWGFNPSGKAGAGYDPLGSVLEGLGHSPEAAKKFFSDDMTPTVYNDDGTVKKDATLGYTYYDELTDKDFTWPADTLAHPGSDEAAHAFDGGPDALGHALEAATLGHAYDDPSPSLVRDAASAAIMEKVVQTYGDPENVREPLADSLGRMGAGYVDDLNWALNENEPDSLFTPATQEGHAQFGSSNAIKFLSSVGQHPDGYSQISVAQQVYGTSALDAQADGDRINQPQAREIVRTGAEMQGILDQSRADQVQAEGLAKDEAYNKSLAKKAAWVQFGAGVGIAAGAAFLPPVAAAGVAGTLIPVFTGAGQGALTQQINDVIGTSAETMQQDSANDIQAQRDEIYRAGQLAAGSPMTEFMDRHSIHSDREDFGQDLEEALNSGYTKGCNGENQHGALPKA</sequence>
<dbReference type="EMBL" id="SZNQ01000001">
    <property type="protein sequence ID" value="TKT02525.1"/>
    <property type="molecule type" value="Genomic_DNA"/>
</dbReference>
<keyword evidence="2" id="KW-1185">Reference proteome</keyword>
<dbReference type="RefSeq" id="WP_137308454.1">
    <property type="nucleotide sequence ID" value="NZ_SZNQ01000001.1"/>
</dbReference>
<accession>A0A4U5WK84</accession>
<proteinExistence type="predicted"/>